<keyword evidence="5" id="KW-1003">Cell membrane</keyword>
<reference evidence="6" key="1">
    <citation type="submission" date="2020-07" db="EMBL/GenBank/DDBJ databases">
        <title>Huge and variable diversity of episymbiotic CPR bacteria and DPANN archaea in groundwater ecosystems.</title>
        <authorList>
            <person name="He C.Y."/>
            <person name="Keren R."/>
            <person name="Whittaker M."/>
            <person name="Farag I.F."/>
            <person name="Doudna J."/>
            <person name="Cate J.H.D."/>
            <person name="Banfield J.F."/>
        </authorList>
    </citation>
    <scope>NUCLEOTIDE SEQUENCE</scope>
    <source>
        <strain evidence="6">NC_groundwater_1370_Ag_S-0.2um_69_93</strain>
    </source>
</reference>
<feature type="transmembrane region" description="Helical" evidence="5">
    <location>
        <begin position="186"/>
        <end position="204"/>
    </location>
</feature>
<keyword evidence="4 5" id="KW-0472">Membrane</keyword>
<organism evidence="6 7">
    <name type="scientific">Tectimicrobiota bacterium</name>
    <dbReference type="NCBI Taxonomy" id="2528274"/>
    <lineage>
        <taxon>Bacteria</taxon>
        <taxon>Pseudomonadati</taxon>
        <taxon>Nitrospinota/Tectimicrobiota group</taxon>
        <taxon>Candidatus Tectimicrobiota</taxon>
    </lineage>
</organism>
<evidence type="ECO:0000256" key="2">
    <source>
        <dbReference type="ARBA" id="ARBA00022692"/>
    </source>
</evidence>
<feature type="non-terminal residue" evidence="6">
    <location>
        <position position="1"/>
    </location>
</feature>
<dbReference type="InterPro" id="IPR051598">
    <property type="entry name" value="TSUP/Inactive_protease-like"/>
</dbReference>
<comment type="similarity">
    <text evidence="5">Belongs to the 4-toluene sulfonate uptake permease (TSUP) (TC 2.A.102) family.</text>
</comment>
<protein>
    <recommendedName>
        <fullName evidence="5">Probable membrane transporter protein</fullName>
    </recommendedName>
</protein>
<evidence type="ECO:0000256" key="5">
    <source>
        <dbReference type="RuleBase" id="RU363041"/>
    </source>
</evidence>
<gene>
    <name evidence="6" type="ORF">HY618_01035</name>
</gene>
<proteinExistence type="inferred from homology"/>
<feature type="transmembrane region" description="Helical" evidence="5">
    <location>
        <begin position="117"/>
        <end position="141"/>
    </location>
</feature>
<accession>A0A933E9I3</accession>
<feature type="transmembrane region" description="Helical" evidence="5">
    <location>
        <begin position="36"/>
        <end position="52"/>
    </location>
</feature>
<evidence type="ECO:0000256" key="4">
    <source>
        <dbReference type="ARBA" id="ARBA00023136"/>
    </source>
</evidence>
<dbReference type="Proteomes" id="UP000752292">
    <property type="component" value="Unassembled WGS sequence"/>
</dbReference>
<evidence type="ECO:0000256" key="1">
    <source>
        <dbReference type="ARBA" id="ARBA00004141"/>
    </source>
</evidence>
<feature type="transmembrane region" description="Helical" evidence="5">
    <location>
        <begin position="216"/>
        <end position="237"/>
    </location>
</feature>
<feature type="transmembrane region" description="Helical" evidence="5">
    <location>
        <begin position="162"/>
        <end position="180"/>
    </location>
</feature>
<comment type="caution">
    <text evidence="6">The sequence shown here is derived from an EMBL/GenBank/DDBJ whole genome shotgun (WGS) entry which is preliminary data.</text>
</comment>
<keyword evidence="2 5" id="KW-0812">Transmembrane</keyword>
<dbReference type="EMBL" id="JACQRX010000044">
    <property type="protein sequence ID" value="MBI4251019.1"/>
    <property type="molecule type" value="Genomic_DNA"/>
</dbReference>
<name>A0A933E9I3_UNCTE</name>
<sequence>RPSEAIAALSLSVVTLNALSGSIAYYRLGRIDLKTSLVYGSVALPWVILGVFSTSRVERGPFDIILGLALLGLCASLVWPSSPGPAGEPEGDNPSLVLRRLVDRSGRVFEYRFRYRLGIWLSVAVGFLSSFMGIGGGPIYVPLMIRVLRVPPHIATATSQCLLLLTTFAAALIHLISGHLAGMGDLILPLALGMVAGAQAGAAISGRVRSAVLTRILAALLVLVSLQVLYRGAVALLP</sequence>
<dbReference type="InterPro" id="IPR002781">
    <property type="entry name" value="TM_pro_TauE-like"/>
</dbReference>
<evidence type="ECO:0000256" key="3">
    <source>
        <dbReference type="ARBA" id="ARBA00022989"/>
    </source>
</evidence>
<evidence type="ECO:0000313" key="7">
    <source>
        <dbReference type="Proteomes" id="UP000752292"/>
    </source>
</evidence>
<comment type="subcellular location">
    <subcellularLocation>
        <location evidence="5">Cell membrane</location>
        <topology evidence="5">Multi-pass membrane protein</topology>
    </subcellularLocation>
    <subcellularLocation>
        <location evidence="1">Membrane</location>
        <topology evidence="1">Multi-pass membrane protein</topology>
    </subcellularLocation>
</comment>
<evidence type="ECO:0000313" key="6">
    <source>
        <dbReference type="EMBL" id="MBI4251019.1"/>
    </source>
</evidence>
<keyword evidence="3 5" id="KW-1133">Transmembrane helix</keyword>
<dbReference type="Pfam" id="PF01925">
    <property type="entry name" value="TauE"/>
    <property type="match status" value="1"/>
</dbReference>
<dbReference type="PANTHER" id="PTHR43701:SF2">
    <property type="entry name" value="MEMBRANE TRANSPORTER PROTEIN YJNA-RELATED"/>
    <property type="match status" value="1"/>
</dbReference>
<dbReference type="GO" id="GO:0005886">
    <property type="term" value="C:plasma membrane"/>
    <property type="evidence" value="ECO:0007669"/>
    <property type="project" value="UniProtKB-SubCell"/>
</dbReference>
<dbReference type="AlphaFoldDB" id="A0A933E9I3"/>
<feature type="transmembrane region" description="Helical" evidence="5">
    <location>
        <begin position="64"/>
        <end position="82"/>
    </location>
</feature>
<dbReference type="PANTHER" id="PTHR43701">
    <property type="entry name" value="MEMBRANE TRANSPORTER PROTEIN MJ0441-RELATED"/>
    <property type="match status" value="1"/>
</dbReference>